<name>A0ABU2A839_9BURK</name>
<keyword evidence="3" id="KW-1185">Reference proteome</keyword>
<protein>
    <submittedName>
        <fullName evidence="2">Uncharacterized protein</fullName>
    </submittedName>
</protein>
<accession>A0ABU2A839</accession>
<keyword evidence="1" id="KW-0472">Membrane</keyword>
<keyword evidence="1" id="KW-0812">Transmembrane</keyword>
<gene>
    <name evidence="2" type="ORF">J2X21_002458</name>
</gene>
<dbReference type="EMBL" id="JAVDXV010000004">
    <property type="protein sequence ID" value="MDR7333324.1"/>
    <property type="molecule type" value="Genomic_DNA"/>
</dbReference>
<dbReference type="Proteomes" id="UP001180825">
    <property type="component" value="Unassembled WGS sequence"/>
</dbReference>
<dbReference type="RefSeq" id="WP_310328813.1">
    <property type="nucleotide sequence ID" value="NZ_JAVDXV010000004.1"/>
</dbReference>
<organism evidence="2 3">
    <name type="scientific">Roseateles asaccharophilus</name>
    <dbReference type="NCBI Taxonomy" id="582607"/>
    <lineage>
        <taxon>Bacteria</taxon>
        <taxon>Pseudomonadati</taxon>
        <taxon>Pseudomonadota</taxon>
        <taxon>Betaproteobacteria</taxon>
        <taxon>Burkholderiales</taxon>
        <taxon>Sphaerotilaceae</taxon>
        <taxon>Roseateles</taxon>
    </lineage>
</organism>
<evidence type="ECO:0000256" key="1">
    <source>
        <dbReference type="SAM" id="Phobius"/>
    </source>
</evidence>
<evidence type="ECO:0000313" key="2">
    <source>
        <dbReference type="EMBL" id="MDR7333324.1"/>
    </source>
</evidence>
<sequence>MAALVITACGFAAVAAGSSWPLLLGVASALGFYLWHWHRVSLEPLSADEVAAARVAEGLSWAALLAVILSR</sequence>
<reference evidence="2 3" key="1">
    <citation type="submission" date="2023-07" db="EMBL/GenBank/DDBJ databases">
        <title>Sorghum-associated microbial communities from plants grown in Nebraska, USA.</title>
        <authorList>
            <person name="Schachtman D."/>
        </authorList>
    </citation>
    <scope>NUCLEOTIDE SEQUENCE [LARGE SCALE GENOMIC DNA]</scope>
    <source>
        <strain evidence="2 3">BE316</strain>
    </source>
</reference>
<evidence type="ECO:0000313" key="3">
    <source>
        <dbReference type="Proteomes" id="UP001180825"/>
    </source>
</evidence>
<keyword evidence="1" id="KW-1133">Transmembrane helix</keyword>
<feature type="transmembrane region" description="Helical" evidence="1">
    <location>
        <begin position="50"/>
        <end position="69"/>
    </location>
</feature>
<proteinExistence type="predicted"/>
<comment type="caution">
    <text evidence="2">The sequence shown here is derived from an EMBL/GenBank/DDBJ whole genome shotgun (WGS) entry which is preliminary data.</text>
</comment>